<evidence type="ECO:0000313" key="2">
    <source>
        <dbReference type="Proteomes" id="UP000480185"/>
    </source>
</evidence>
<gene>
    <name evidence="1" type="ORF">GH754_10385</name>
</gene>
<dbReference type="OrthoDB" id="9799173at2"/>
<sequence length="143" mass="16875">MTMRQFADHVIAVSNTNASGISNLELQKVMYFALGEYIKEHGLNDTVFEIYTEPFQAWPYGPVIKTEYFRHKKYGRYSIRDDGEYNPAYSEFDELIRKNLRKSVSQLVEESHNHATWLNNKQSILQNIPVRYTLEDLNRDFTD</sequence>
<reference evidence="1 2" key="1">
    <citation type="submission" date="2019-11" db="EMBL/GenBank/DDBJ databases">
        <authorList>
            <person name="Li J."/>
        </authorList>
    </citation>
    <scope>NUCLEOTIDE SEQUENCE [LARGE SCALE GENOMIC DNA]</scope>
    <source>
        <strain evidence="1 2">J4</strain>
    </source>
</reference>
<evidence type="ECO:0000313" key="1">
    <source>
        <dbReference type="EMBL" id="MRG86718.1"/>
    </source>
</evidence>
<organism evidence="1 2">
    <name type="scientific">Salinibacillus xinjiangensis</name>
    <dbReference type="NCBI Taxonomy" id="1229268"/>
    <lineage>
        <taxon>Bacteria</taxon>
        <taxon>Bacillati</taxon>
        <taxon>Bacillota</taxon>
        <taxon>Bacilli</taxon>
        <taxon>Bacillales</taxon>
        <taxon>Bacillaceae</taxon>
        <taxon>Salinibacillus</taxon>
    </lineage>
</organism>
<keyword evidence="2" id="KW-1185">Reference proteome</keyword>
<proteinExistence type="predicted"/>
<accession>A0A6G1X7D5</accession>
<comment type="caution">
    <text evidence="1">The sequence shown here is derived from an EMBL/GenBank/DDBJ whole genome shotgun (WGS) entry which is preliminary data.</text>
</comment>
<dbReference type="AlphaFoldDB" id="A0A6G1X7D5"/>
<name>A0A6G1X7D5_9BACI</name>
<dbReference type="Proteomes" id="UP000480185">
    <property type="component" value="Unassembled WGS sequence"/>
</dbReference>
<dbReference type="RefSeq" id="WP_153728630.1">
    <property type="nucleotide sequence ID" value="NZ_WJNH01000006.1"/>
</dbReference>
<dbReference type="EMBL" id="WJNH01000006">
    <property type="protein sequence ID" value="MRG86718.1"/>
    <property type="molecule type" value="Genomic_DNA"/>
</dbReference>
<protein>
    <submittedName>
        <fullName evidence="1">DUF4065 domain-containing protein</fullName>
    </submittedName>
</protein>